<feature type="domain" description="Acyltransferase 3" evidence="2">
    <location>
        <begin position="14"/>
        <end position="359"/>
    </location>
</feature>
<feature type="transmembrane region" description="Helical" evidence="1">
    <location>
        <begin position="20"/>
        <end position="45"/>
    </location>
</feature>
<keyword evidence="1" id="KW-1133">Transmembrane helix</keyword>
<dbReference type="GO" id="GO:0016746">
    <property type="term" value="F:acyltransferase activity"/>
    <property type="evidence" value="ECO:0007669"/>
    <property type="project" value="UniProtKB-KW"/>
</dbReference>
<name>A0ABT1NTM4_9MICC</name>
<feature type="transmembrane region" description="Helical" evidence="1">
    <location>
        <begin position="65"/>
        <end position="88"/>
    </location>
</feature>
<feature type="transmembrane region" description="Helical" evidence="1">
    <location>
        <begin position="169"/>
        <end position="187"/>
    </location>
</feature>
<dbReference type="PANTHER" id="PTHR23028:SF53">
    <property type="entry name" value="ACYL_TRANSF_3 DOMAIN-CONTAINING PROTEIN"/>
    <property type="match status" value="1"/>
</dbReference>
<keyword evidence="1" id="KW-0812">Transmembrane</keyword>
<dbReference type="InterPro" id="IPR002656">
    <property type="entry name" value="Acyl_transf_3_dom"/>
</dbReference>
<feature type="transmembrane region" description="Helical" evidence="1">
    <location>
        <begin position="217"/>
        <end position="235"/>
    </location>
</feature>
<proteinExistence type="predicted"/>
<comment type="caution">
    <text evidence="3">The sequence shown here is derived from an EMBL/GenBank/DDBJ whole genome shotgun (WGS) entry which is preliminary data.</text>
</comment>
<organism evidence="3 4">
    <name type="scientific">Arthrobacter jinronghuae</name>
    <dbReference type="NCBI Taxonomy" id="2964609"/>
    <lineage>
        <taxon>Bacteria</taxon>
        <taxon>Bacillati</taxon>
        <taxon>Actinomycetota</taxon>
        <taxon>Actinomycetes</taxon>
        <taxon>Micrococcales</taxon>
        <taxon>Micrococcaceae</taxon>
        <taxon>Arthrobacter</taxon>
    </lineage>
</organism>
<feature type="transmembrane region" description="Helical" evidence="1">
    <location>
        <begin position="194"/>
        <end position="211"/>
    </location>
</feature>
<evidence type="ECO:0000313" key="4">
    <source>
        <dbReference type="Proteomes" id="UP001206924"/>
    </source>
</evidence>
<protein>
    <submittedName>
        <fullName evidence="3">Acyltransferase</fullName>
    </submittedName>
</protein>
<dbReference type="PANTHER" id="PTHR23028">
    <property type="entry name" value="ACETYLTRANSFERASE"/>
    <property type="match status" value="1"/>
</dbReference>
<evidence type="ECO:0000313" key="3">
    <source>
        <dbReference type="EMBL" id="MCQ1951082.1"/>
    </source>
</evidence>
<dbReference type="Pfam" id="PF01757">
    <property type="entry name" value="Acyl_transf_3"/>
    <property type="match status" value="1"/>
</dbReference>
<dbReference type="InterPro" id="IPR050879">
    <property type="entry name" value="Acyltransferase_3"/>
</dbReference>
<dbReference type="EMBL" id="JANFLP010000014">
    <property type="protein sequence ID" value="MCQ1951082.1"/>
    <property type="molecule type" value="Genomic_DNA"/>
</dbReference>
<keyword evidence="4" id="KW-1185">Reference proteome</keyword>
<feature type="transmembrane region" description="Helical" evidence="1">
    <location>
        <begin position="342"/>
        <end position="362"/>
    </location>
</feature>
<evidence type="ECO:0000256" key="1">
    <source>
        <dbReference type="SAM" id="Phobius"/>
    </source>
</evidence>
<keyword evidence="3" id="KW-0808">Transferase</keyword>
<feature type="transmembrane region" description="Helical" evidence="1">
    <location>
        <begin position="247"/>
        <end position="267"/>
    </location>
</feature>
<dbReference type="RefSeq" id="WP_255866217.1">
    <property type="nucleotide sequence ID" value="NZ_CP104263.1"/>
</dbReference>
<feature type="transmembrane region" description="Helical" evidence="1">
    <location>
        <begin position="108"/>
        <end position="126"/>
    </location>
</feature>
<gene>
    <name evidence="3" type="ORF">NNX28_14255</name>
</gene>
<keyword evidence="1" id="KW-0472">Membrane</keyword>
<reference evidence="3 4" key="1">
    <citation type="submission" date="2022-07" db="EMBL/GenBank/DDBJ databases">
        <title>Novel species in genus Arthrobacter.</title>
        <authorList>
            <person name="Liu Y."/>
        </authorList>
    </citation>
    <scope>NUCLEOTIDE SEQUENCE [LARGE SCALE GENOMIC DNA]</scope>
    <source>
        <strain evidence="4">zg-Y859</strain>
    </source>
</reference>
<keyword evidence="3" id="KW-0012">Acyltransferase</keyword>
<feature type="transmembrane region" description="Helical" evidence="1">
    <location>
        <begin position="279"/>
        <end position="298"/>
    </location>
</feature>
<dbReference type="Proteomes" id="UP001206924">
    <property type="component" value="Unassembled WGS sequence"/>
</dbReference>
<evidence type="ECO:0000259" key="2">
    <source>
        <dbReference type="Pfam" id="PF01757"/>
    </source>
</evidence>
<feature type="transmembrane region" description="Helical" evidence="1">
    <location>
        <begin position="305"/>
        <end position="322"/>
    </location>
</feature>
<sequence>MTHSRGLDVRPGRIHSLDGLRGLAATVVLLHHALLVFPSLAAPYFNGETTRWSAAWWFVNTPMHLFWEGTAAVYVFFILSGVVLAVPVYAASGTFDWKAFYPQRLLRLYVPVWGAVLFAVGTFLIVPRNPLMESAWLQAMPSQITPDRVFKDLTLIMGNGWLASPLWSLRWEILFSVLLPLFIWAAYLVRRHTFLAIGGCLVVIGIGGFVNQDVLRFMPMFAIGVLLLPIVSSPREATRALASQPRHAGWISTLALGLLLMILPWLAPILKTSSAGAGLLIGLAAGGSSLVVICAATYPPVKRFLTYPLLLWLGRISFSLYLVHEPIVITTAHLFGPGNEYIAVPVGIMASLAVAALFFRFVEQPSYKLAKASVRVLSRSTKTFGSTRSTA</sequence>
<accession>A0ABT1NTM4</accession>